<comment type="caution">
    <text evidence="2">The sequence shown here is derived from an EMBL/GenBank/DDBJ whole genome shotgun (WGS) entry which is preliminary data.</text>
</comment>
<feature type="domain" description="DUF559" evidence="1">
    <location>
        <begin position="231"/>
        <end position="300"/>
    </location>
</feature>
<reference evidence="2" key="1">
    <citation type="submission" date="2020-11" db="EMBL/GenBank/DDBJ databases">
        <title>Nocardioides sp. CBS4Y-1, whole genome shotgun sequence.</title>
        <authorList>
            <person name="Tuo L."/>
        </authorList>
    </citation>
    <scope>NUCLEOTIDE SEQUENCE</scope>
    <source>
        <strain evidence="2">CBS4Y-1</strain>
    </source>
</reference>
<dbReference type="RefSeq" id="WP_194501717.1">
    <property type="nucleotide sequence ID" value="NZ_JADIVZ010000001.1"/>
</dbReference>
<keyword evidence="3" id="KW-1185">Reference proteome</keyword>
<evidence type="ECO:0000313" key="3">
    <source>
        <dbReference type="Proteomes" id="UP000656804"/>
    </source>
</evidence>
<protein>
    <submittedName>
        <fullName evidence="2">DUF559 domain-containing protein</fullName>
    </submittedName>
</protein>
<name>A0A930UVP5_9ACTN</name>
<dbReference type="EMBL" id="JADIVZ010000001">
    <property type="protein sequence ID" value="MBF4160497.1"/>
    <property type="molecule type" value="Genomic_DNA"/>
</dbReference>
<dbReference type="InterPro" id="IPR007569">
    <property type="entry name" value="DUF559"/>
</dbReference>
<evidence type="ECO:0000313" key="2">
    <source>
        <dbReference type="EMBL" id="MBF4160497.1"/>
    </source>
</evidence>
<sequence length="313" mass="35196">MSARLPLDSHAIRRAQAAAAEQGGVLSRPQIYACGVPRWLVRREVVMGRWVALDRQSIAVHNGPLEPRGWWWAAVFAGGPRAVLDGASALVAHGLQRYDVARVRVSIPRGARVRRSSRFDIRHTRRLVADDRWPGGGVPRTKPEIAALRGAWWARTDKEATYLVTVAVQQGLTRPEDLGRALLRVRRDKRRSLLHELVNDLLGGAGSMGELDVLRLLRRRGLPEPVRQQLRRDSSGRYYLDLYWPDYRLVVEVDGIHHAWAENIVGDALRQNTLTLHGDAVLRIPLLGLRLQPERFLDQVEAGLRAGGYRHAA</sequence>
<organism evidence="2 3">
    <name type="scientific">Nocardioides acrostichi</name>
    <dbReference type="NCBI Taxonomy" id="2784339"/>
    <lineage>
        <taxon>Bacteria</taxon>
        <taxon>Bacillati</taxon>
        <taxon>Actinomycetota</taxon>
        <taxon>Actinomycetes</taxon>
        <taxon>Propionibacteriales</taxon>
        <taxon>Nocardioidaceae</taxon>
        <taxon>Nocardioides</taxon>
    </lineage>
</organism>
<dbReference type="Gene3D" id="3.40.960.10">
    <property type="entry name" value="VSR Endonuclease"/>
    <property type="match status" value="1"/>
</dbReference>
<accession>A0A930UVP5</accession>
<evidence type="ECO:0000259" key="1">
    <source>
        <dbReference type="Pfam" id="PF04480"/>
    </source>
</evidence>
<dbReference type="Proteomes" id="UP000656804">
    <property type="component" value="Unassembled WGS sequence"/>
</dbReference>
<dbReference type="InterPro" id="IPR011335">
    <property type="entry name" value="Restrct_endonuc-II-like"/>
</dbReference>
<dbReference type="SUPFAM" id="SSF52980">
    <property type="entry name" value="Restriction endonuclease-like"/>
    <property type="match status" value="1"/>
</dbReference>
<gene>
    <name evidence="2" type="ORF">ISG29_02270</name>
</gene>
<dbReference type="AlphaFoldDB" id="A0A930UVP5"/>
<dbReference type="Pfam" id="PF04480">
    <property type="entry name" value="DUF559"/>
    <property type="match status" value="1"/>
</dbReference>
<proteinExistence type="predicted"/>